<evidence type="ECO:0000256" key="2">
    <source>
        <dbReference type="ARBA" id="ARBA00022448"/>
    </source>
</evidence>
<dbReference type="RefSeq" id="WP_199318039.1">
    <property type="nucleotide sequence ID" value="NZ_CP159837.1"/>
</dbReference>
<reference evidence="5" key="1">
    <citation type="submission" date="2024-07" db="EMBL/GenBank/DDBJ databases">
        <authorList>
            <person name="Kim Y.J."/>
            <person name="Jeong J.Y."/>
        </authorList>
    </citation>
    <scope>NUCLEOTIDE SEQUENCE</scope>
    <source>
        <strain evidence="5">GIHE-MW2</strain>
    </source>
</reference>
<dbReference type="Pfam" id="PF01297">
    <property type="entry name" value="ZnuA"/>
    <property type="match status" value="1"/>
</dbReference>
<proteinExistence type="inferred from homology"/>
<keyword evidence="3" id="KW-0732">Signal</keyword>
<evidence type="ECO:0000313" key="5">
    <source>
        <dbReference type="EMBL" id="XCM39482.1"/>
    </source>
</evidence>
<comment type="similarity">
    <text evidence="1">Belongs to the bacterial solute-binding protein 9 family.</text>
</comment>
<keyword evidence="2" id="KW-0813">Transport</keyword>
<protein>
    <submittedName>
        <fullName evidence="5">Zinc ABC transporter substrate-binding protein</fullName>
    </submittedName>
</protein>
<organism evidence="5">
    <name type="scientific">Planktothricoides raciborskii GIHE-MW2</name>
    <dbReference type="NCBI Taxonomy" id="2792601"/>
    <lineage>
        <taxon>Bacteria</taxon>
        <taxon>Bacillati</taxon>
        <taxon>Cyanobacteriota</taxon>
        <taxon>Cyanophyceae</taxon>
        <taxon>Oscillatoriophycideae</taxon>
        <taxon>Oscillatoriales</taxon>
        <taxon>Oscillatoriaceae</taxon>
        <taxon>Planktothricoides</taxon>
    </lineage>
</organism>
<dbReference type="SUPFAM" id="SSF53807">
    <property type="entry name" value="Helical backbone' metal receptor"/>
    <property type="match status" value="1"/>
</dbReference>
<evidence type="ECO:0000256" key="3">
    <source>
        <dbReference type="ARBA" id="ARBA00022729"/>
    </source>
</evidence>
<dbReference type="GO" id="GO:0046872">
    <property type="term" value="F:metal ion binding"/>
    <property type="evidence" value="ECO:0007669"/>
    <property type="project" value="InterPro"/>
</dbReference>
<dbReference type="GO" id="GO:0030001">
    <property type="term" value="P:metal ion transport"/>
    <property type="evidence" value="ECO:0007669"/>
    <property type="project" value="InterPro"/>
</dbReference>
<feature type="compositionally biased region" description="Basic and acidic residues" evidence="4">
    <location>
        <begin position="152"/>
        <end position="174"/>
    </location>
</feature>
<dbReference type="EMBL" id="CP159837">
    <property type="protein sequence ID" value="XCM39482.1"/>
    <property type="molecule type" value="Genomic_DNA"/>
</dbReference>
<dbReference type="PANTHER" id="PTHR42953:SF3">
    <property type="entry name" value="HIGH-AFFINITY ZINC UPTAKE SYSTEM PROTEIN ZNUA"/>
    <property type="match status" value="1"/>
</dbReference>
<accession>A0AAU8JJP2</accession>
<evidence type="ECO:0000256" key="1">
    <source>
        <dbReference type="ARBA" id="ARBA00011028"/>
    </source>
</evidence>
<dbReference type="PANTHER" id="PTHR42953">
    <property type="entry name" value="HIGH-AFFINITY ZINC UPTAKE SYSTEM PROTEIN ZNUA-RELATED"/>
    <property type="match status" value="1"/>
</dbReference>
<dbReference type="Gene3D" id="3.40.50.1980">
    <property type="entry name" value="Nitrogenase molybdenum iron protein domain"/>
    <property type="match status" value="2"/>
</dbReference>
<dbReference type="InterPro" id="IPR006127">
    <property type="entry name" value="ZnuA-like"/>
</dbReference>
<feature type="region of interest" description="Disordered" evidence="4">
    <location>
        <begin position="149"/>
        <end position="174"/>
    </location>
</feature>
<evidence type="ECO:0000256" key="4">
    <source>
        <dbReference type="SAM" id="MobiDB-lite"/>
    </source>
</evidence>
<gene>
    <name evidence="5" type="ORF">ABWT76_002415</name>
</gene>
<name>A0AAU8JJP2_9CYAN</name>
<dbReference type="AlphaFoldDB" id="A0AAU8JJP2"/>
<sequence>MPYNEKNDNHSQKIDIFSMDNQVKKSYRWSVVAIALCLGAVFQGCSQPPAPKTQEKLDITVSILPQKYFVERIGGENVNVNVMVQPGDSPHTYEPKPQQLRSLAEAEAYLSIGVSFEKAWMDRIKAANPKMPIIDTTQGMKLLPMVAHHHHGEGGHEHEDEHDENGNKGEEKAGEKLNENFDPHVWLSPQRVKIQAQTIYQTLVELDPENQAQYQAALDQFLADIEQLDAEIRQSLAGIQQRKFMVFHPSLGYFADDYGLEMISIEVGGQEPSAAELSQLISQAKEENIRVIFVQPEFSTKSAETIAQEINGEVIMINTLMSNWLEEMERITQNFAQVLRENSALDIPLIMANSRLLASDELVLR</sequence>
<dbReference type="InterPro" id="IPR050492">
    <property type="entry name" value="Bact_metal-bind_prot9"/>
</dbReference>